<organism evidence="1 2">
    <name type="scientific">Pseudomonas gorinensis</name>
    <dbReference type="NCBI Taxonomy" id="3240790"/>
    <lineage>
        <taxon>Bacteria</taxon>
        <taxon>Pseudomonadati</taxon>
        <taxon>Pseudomonadota</taxon>
        <taxon>Gammaproteobacteria</taxon>
        <taxon>Pseudomonadales</taxon>
        <taxon>Pseudomonadaceae</taxon>
        <taxon>Pseudomonas</taxon>
    </lineage>
</organism>
<gene>
    <name evidence="1" type="ORF">U771_29135</name>
</gene>
<sequence length="55" mass="5994">MIGLREDQQVKVQLVARINQLFPVAVNGAVVASGLAPRWAAQQPQSIGMRSIRHS</sequence>
<dbReference type="EMBL" id="CP006852">
    <property type="protein sequence ID" value="AHC38290.1"/>
    <property type="molecule type" value="Genomic_DNA"/>
</dbReference>
<keyword evidence="2" id="KW-1185">Reference proteome</keyword>
<name>A0ACA7PEK9_9PSED</name>
<reference evidence="1 2" key="1">
    <citation type="journal article" date="2014" name="Genome Announc.">
        <title>Complete Genome Sequence of Pseudomonas sp. Strain TKP, Isolated from a gamma-Hexachlorocyclohexane-Degrading Mixed Culture.</title>
        <authorList>
            <person name="Ohtsubo Y."/>
            <person name="Kishida K."/>
            <person name="Sato T."/>
            <person name="Tabata M."/>
            <person name="Kawasumi T."/>
            <person name="Ogura Y."/>
            <person name="Hayashi T."/>
            <person name="Tsuda M."/>
            <person name="Nagata Y."/>
        </authorList>
    </citation>
    <scope>NUCLEOTIDE SEQUENCE [LARGE SCALE GENOMIC DNA]</scope>
    <source>
        <strain evidence="1 2">TKP</strain>
    </source>
</reference>
<accession>A0ACA7PEK9</accession>
<proteinExistence type="predicted"/>
<evidence type="ECO:0000313" key="1">
    <source>
        <dbReference type="EMBL" id="AHC38290.1"/>
    </source>
</evidence>
<evidence type="ECO:0000313" key="2">
    <source>
        <dbReference type="Proteomes" id="UP000018725"/>
    </source>
</evidence>
<protein>
    <submittedName>
        <fullName evidence="1">Uncharacterized protein</fullName>
    </submittedName>
</protein>
<dbReference type="Proteomes" id="UP000018725">
    <property type="component" value="Chromosome"/>
</dbReference>